<dbReference type="GeneID" id="67183629"/>
<evidence type="ECO:0000313" key="7">
    <source>
        <dbReference type="Proteomes" id="UP000006683"/>
    </source>
</evidence>
<dbReference type="PANTHER" id="PTHR30419:SF8">
    <property type="entry name" value="NITROGEN ASSIMILATION TRANSCRIPTIONAL ACTIVATOR-RELATED"/>
    <property type="match status" value="1"/>
</dbReference>
<gene>
    <name evidence="6" type="ordered locus">Fbal_3415</name>
</gene>
<dbReference type="GO" id="GO:0003677">
    <property type="term" value="F:DNA binding"/>
    <property type="evidence" value="ECO:0007669"/>
    <property type="project" value="UniProtKB-KW"/>
</dbReference>
<dbReference type="RefSeq" id="WP_013346919.1">
    <property type="nucleotide sequence ID" value="NC_014541.1"/>
</dbReference>
<dbReference type="Proteomes" id="UP000006683">
    <property type="component" value="Chromosome"/>
</dbReference>
<keyword evidence="3" id="KW-0238">DNA-binding</keyword>
<keyword evidence="2" id="KW-0805">Transcription regulation</keyword>
<dbReference type="InterPro" id="IPR050950">
    <property type="entry name" value="HTH-type_LysR_regulators"/>
</dbReference>
<comment type="similarity">
    <text evidence="1">Belongs to the LysR transcriptional regulatory family.</text>
</comment>
<keyword evidence="4" id="KW-0804">Transcription</keyword>
<dbReference type="PRINTS" id="PR00039">
    <property type="entry name" value="HTHLYSR"/>
</dbReference>
<dbReference type="Pfam" id="PF03466">
    <property type="entry name" value="LysR_substrate"/>
    <property type="match status" value="1"/>
</dbReference>
<dbReference type="GO" id="GO:0005829">
    <property type="term" value="C:cytosol"/>
    <property type="evidence" value="ECO:0007669"/>
    <property type="project" value="TreeGrafter"/>
</dbReference>
<dbReference type="PROSITE" id="PS50931">
    <property type="entry name" value="HTH_LYSR"/>
    <property type="match status" value="1"/>
</dbReference>
<evidence type="ECO:0000259" key="5">
    <source>
        <dbReference type="PROSITE" id="PS50931"/>
    </source>
</evidence>
<dbReference type="SUPFAM" id="SSF53850">
    <property type="entry name" value="Periplasmic binding protein-like II"/>
    <property type="match status" value="1"/>
</dbReference>
<dbReference type="FunFam" id="1.10.10.10:FF:000001">
    <property type="entry name" value="LysR family transcriptional regulator"/>
    <property type="match status" value="1"/>
</dbReference>
<dbReference type="KEGG" id="fbl:Fbal_3415"/>
<dbReference type="OrthoDB" id="646694at2"/>
<dbReference type="InterPro" id="IPR005119">
    <property type="entry name" value="LysR_subst-bd"/>
</dbReference>
<dbReference type="Pfam" id="PF00126">
    <property type="entry name" value="HTH_1"/>
    <property type="match status" value="1"/>
</dbReference>
<organism evidence="6 7">
    <name type="scientific">Ferrimonas balearica (strain DSM 9799 / CCM 4581 / KCTC 23876 / PAT)</name>
    <dbReference type="NCBI Taxonomy" id="550540"/>
    <lineage>
        <taxon>Bacteria</taxon>
        <taxon>Pseudomonadati</taxon>
        <taxon>Pseudomonadota</taxon>
        <taxon>Gammaproteobacteria</taxon>
        <taxon>Alteromonadales</taxon>
        <taxon>Ferrimonadaceae</taxon>
        <taxon>Ferrimonas</taxon>
    </lineage>
</organism>
<dbReference type="EMBL" id="CP002209">
    <property type="protein sequence ID" value="ADN77613.1"/>
    <property type="molecule type" value="Genomic_DNA"/>
</dbReference>
<dbReference type="GO" id="GO:0003700">
    <property type="term" value="F:DNA-binding transcription factor activity"/>
    <property type="evidence" value="ECO:0007669"/>
    <property type="project" value="InterPro"/>
</dbReference>
<dbReference type="CDD" id="cd05466">
    <property type="entry name" value="PBP2_LTTR_substrate"/>
    <property type="match status" value="1"/>
</dbReference>
<dbReference type="Gene3D" id="1.10.10.10">
    <property type="entry name" value="Winged helix-like DNA-binding domain superfamily/Winged helix DNA-binding domain"/>
    <property type="match status" value="1"/>
</dbReference>
<keyword evidence="7" id="KW-1185">Reference proteome</keyword>
<evidence type="ECO:0000256" key="3">
    <source>
        <dbReference type="ARBA" id="ARBA00023125"/>
    </source>
</evidence>
<name>E1SMA4_FERBD</name>
<evidence type="ECO:0000256" key="1">
    <source>
        <dbReference type="ARBA" id="ARBA00009437"/>
    </source>
</evidence>
<dbReference type="HOGENOM" id="CLU_039613_6_0_6"/>
<evidence type="ECO:0000313" key="6">
    <source>
        <dbReference type="EMBL" id="ADN77613.1"/>
    </source>
</evidence>
<dbReference type="eggNOG" id="COG0583">
    <property type="taxonomic scope" value="Bacteria"/>
</dbReference>
<feature type="domain" description="HTH lysR-type" evidence="5">
    <location>
        <begin position="6"/>
        <end position="63"/>
    </location>
</feature>
<dbReference type="InterPro" id="IPR000847">
    <property type="entry name" value="LysR_HTH_N"/>
</dbReference>
<evidence type="ECO:0000256" key="2">
    <source>
        <dbReference type="ARBA" id="ARBA00023015"/>
    </source>
</evidence>
<proteinExistence type="inferred from homology"/>
<dbReference type="SUPFAM" id="SSF46785">
    <property type="entry name" value="Winged helix' DNA-binding domain"/>
    <property type="match status" value="1"/>
</dbReference>
<protein>
    <submittedName>
        <fullName evidence="6">Transcriptional regulator, LysR family</fullName>
    </submittedName>
</protein>
<evidence type="ECO:0000256" key="4">
    <source>
        <dbReference type="ARBA" id="ARBA00023163"/>
    </source>
</evidence>
<dbReference type="InterPro" id="IPR036388">
    <property type="entry name" value="WH-like_DNA-bd_sf"/>
</dbReference>
<dbReference type="Gene3D" id="3.40.190.10">
    <property type="entry name" value="Periplasmic binding protein-like II"/>
    <property type="match status" value="2"/>
</dbReference>
<accession>E1SMA4</accession>
<sequence>MRTNMIEIRHLRHFQMLCRKGSFRAAAELLRISQPTLTRSIQRMEELLEVKLLDRRRSGVVLTPYGEAVLRHGERIVRDVRQMSQELEFIHQKDWVELTIGAGPIPAETLIGPVLGSMTERFPTLNLELRVEGWERLLRLLESGELHYLVEEIEATGLAHREGLAVQPLPPQPVVFCCSPKHPLMARQEVTLADLLQYPLALPRNLPRPFWQRHFPMLTEGPMVAGRRFIRFDHFLAVKPAIQGGQVLALTPQLSVHRELVAGQLALLRVVDMEPIQAHYGILSLKGRTAPPAAQQLLAAIEQQAKVVVREEPELYPC</sequence>
<reference evidence="6 7" key="1">
    <citation type="journal article" date="2010" name="Stand. Genomic Sci.">
        <title>Complete genome sequence of Ferrimonas balearica type strain (PAT).</title>
        <authorList>
            <person name="Nolan M."/>
            <person name="Sikorski J."/>
            <person name="Davenport K."/>
            <person name="Lucas S."/>
            <person name="Glavina Del Rio T."/>
            <person name="Tice H."/>
            <person name="Cheng J."/>
            <person name="Goodwin L."/>
            <person name="Pitluck S."/>
            <person name="Liolios K."/>
            <person name="Ivanova N."/>
            <person name="Mavromatis K."/>
            <person name="Ovchinnikova G."/>
            <person name="Pati A."/>
            <person name="Chen A."/>
            <person name="Palaniappan K."/>
            <person name="Land M."/>
            <person name="Hauser L."/>
            <person name="Chang Y."/>
            <person name="Jeffries C."/>
            <person name="Tapia R."/>
            <person name="Brettin T."/>
            <person name="Detter J."/>
            <person name="Han C."/>
            <person name="Yasawong M."/>
            <person name="Rohde M."/>
            <person name="Tindall B."/>
            <person name="Goker M."/>
            <person name="Woyke T."/>
            <person name="Bristow J."/>
            <person name="Eisen J."/>
            <person name="Markowitz V."/>
            <person name="Hugenholtz P."/>
            <person name="Kyrpides N."/>
            <person name="Klenk H."/>
            <person name="Lapidus A."/>
        </authorList>
    </citation>
    <scope>NUCLEOTIDE SEQUENCE [LARGE SCALE GENOMIC DNA]</scope>
    <source>
        <strain evidence="7">DSM 9799 / CCM 4581 / KCTC 23876 / PAT</strain>
    </source>
</reference>
<dbReference type="STRING" id="550540.Fbal_3415"/>
<dbReference type="PANTHER" id="PTHR30419">
    <property type="entry name" value="HTH-TYPE TRANSCRIPTIONAL REGULATOR YBHD"/>
    <property type="match status" value="1"/>
</dbReference>
<dbReference type="InterPro" id="IPR036390">
    <property type="entry name" value="WH_DNA-bd_sf"/>
</dbReference>
<dbReference type="AlphaFoldDB" id="E1SMA4"/>